<dbReference type="InterPro" id="IPR000634">
    <property type="entry name" value="Ser/Thr_deHydtase_PyrdxlP-BS"/>
</dbReference>
<reference evidence="7" key="1">
    <citation type="submission" date="2016-02" db="EMBL/GenBank/DDBJ databases">
        <authorList>
            <person name="Dunlap C."/>
        </authorList>
    </citation>
    <scope>NUCLEOTIDE SEQUENCE [LARGE SCALE GENOMIC DNA]</scope>
    <source>
        <strain evidence="7">NRRL B-41092</strain>
    </source>
</reference>
<dbReference type="RefSeq" id="WP_061520857.1">
    <property type="nucleotide sequence ID" value="NZ_JARLZY010000025.1"/>
</dbReference>
<comment type="catalytic activity">
    <reaction evidence="4">
        <text>D-serine = pyruvate + NH4(+)</text>
        <dbReference type="Rhea" id="RHEA:13977"/>
        <dbReference type="ChEBI" id="CHEBI:15361"/>
        <dbReference type="ChEBI" id="CHEBI:28938"/>
        <dbReference type="ChEBI" id="CHEBI:35247"/>
        <dbReference type="EC" id="4.3.1.18"/>
    </reaction>
</comment>
<dbReference type="GO" id="GO:0030170">
    <property type="term" value="F:pyridoxal phosphate binding"/>
    <property type="evidence" value="ECO:0007669"/>
    <property type="project" value="InterPro"/>
</dbReference>
<comment type="similarity">
    <text evidence="4">Belongs to the serine/threonine dehydratase family. DsdA subfamily.</text>
</comment>
<dbReference type="PANTHER" id="PTHR48078:SF9">
    <property type="entry name" value="D-SERINE DEHYDRATASE"/>
    <property type="match status" value="1"/>
</dbReference>
<dbReference type="Pfam" id="PF00291">
    <property type="entry name" value="PALP"/>
    <property type="match status" value="1"/>
</dbReference>
<evidence type="ECO:0000259" key="5">
    <source>
        <dbReference type="Pfam" id="PF00291"/>
    </source>
</evidence>
<dbReference type="PROSITE" id="PS00165">
    <property type="entry name" value="DEHYDRATASE_SER_THR"/>
    <property type="match status" value="1"/>
</dbReference>
<dbReference type="HAMAP" id="MF_01030">
    <property type="entry name" value="D_Ser_dehydrat"/>
    <property type="match status" value="1"/>
</dbReference>
<feature type="domain" description="Tryptophan synthase beta chain-like PALP" evidence="5">
    <location>
        <begin position="95"/>
        <end position="394"/>
    </location>
</feature>
<dbReference type="GO" id="GO:0009097">
    <property type="term" value="P:isoleucine biosynthetic process"/>
    <property type="evidence" value="ECO:0007669"/>
    <property type="project" value="TreeGrafter"/>
</dbReference>
<gene>
    <name evidence="4" type="primary">dsdA</name>
    <name evidence="6" type="ORF">AXI58_11015</name>
</gene>
<dbReference type="PANTHER" id="PTHR48078">
    <property type="entry name" value="THREONINE DEHYDRATASE, MITOCHONDRIAL-RELATED"/>
    <property type="match status" value="1"/>
</dbReference>
<evidence type="ECO:0000256" key="2">
    <source>
        <dbReference type="ARBA" id="ARBA00022898"/>
    </source>
</evidence>
<dbReference type="EMBL" id="LSBA01000006">
    <property type="protein sequence ID" value="KXZ21489.1"/>
    <property type="molecule type" value="Genomic_DNA"/>
</dbReference>
<name>A0A150F905_9BACI</name>
<keyword evidence="2 4" id="KW-0663">Pyridoxal phosphate</keyword>
<protein>
    <recommendedName>
        <fullName evidence="4">Probable D-serine dehydratase</fullName>
        <ecNumber evidence="4">4.3.1.18</ecNumber>
    </recommendedName>
    <alternativeName>
        <fullName evidence="4">D-serine deaminase</fullName>
        <shortName evidence="4">DSD</shortName>
    </alternativeName>
</protein>
<keyword evidence="3 4" id="KW-0456">Lyase</keyword>
<dbReference type="Proteomes" id="UP000075430">
    <property type="component" value="Unassembled WGS sequence"/>
</dbReference>
<evidence type="ECO:0000313" key="6">
    <source>
        <dbReference type="EMBL" id="KXZ21489.1"/>
    </source>
</evidence>
<sequence length="449" mass="49251">MAGRDMHTSLMEEPLVKQLALAHEVFWTNPHKTNEAVKNSAEWEEEIAEAEERLLRFAPYIASAFPETKEADGFIESPLAAINDMQKLLEQDCGEALPGRWLLKCDHDLPISGSIKARGGIYEVLKHAEDIAVKAGMLKQDDDYSILHDERFTAFFSRYSIAVGSTGNLGLSIGMIGAKLGFRVTVHMSSDAKQWKKDLLRQKGVSVIEYKADYSQAVKEGRRQAEQDPYCYFIDDEHSRDLLLGYAAAGGRLKKQLEQMNIKPGADEPLFVYLPCGVGGGPGGVALALKLIYGENVHIFFGEPTHSPCMLLGLFSGLHDGISVQDIGLDNQTAADGLAVGRPSGLAGPLMEPLLSGCYTADDSTLFSLLYKLRASEHKSLEPSALAGMAGPVKLYQTKAGKRYMKEHGLNMKNAVHLVWSTGGSMVPSEEMEEYSRIGFSFAKKMGRQ</sequence>
<dbReference type="InterPro" id="IPR050147">
    <property type="entry name" value="Ser/Thr_Dehydratase"/>
</dbReference>
<dbReference type="InterPro" id="IPR011780">
    <property type="entry name" value="D_Ser_am_lyase"/>
</dbReference>
<dbReference type="InterPro" id="IPR001926">
    <property type="entry name" value="TrpB-like_PALP"/>
</dbReference>
<dbReference type="NCBIfam" id="NF002823">
    <property type="entry name" value="PRK02991.1"/>
    <property type="match status" value="1"/>
</dbReference>
<evidence type="ECO:0000313" key="7">
    <source>
        <dbReference type="Proteomes" id="UP000075430"/>
    </source>
</evidence>
<dbReference type="STRING" id="1793963.AXI58_11015"/>
<comment type="caution">
    <text evidence="6">The sequence shown here is derived from an EMBL/GenBank/DDBJ whole genome shotgun (WGS) entry which is preliminary data.</text>
</comment>
<organism evidence="6 7">
    <name type="scientific">Bacillus nakamurai</name>
    <dbReference type="NCBI Taxonomy" id="1793963"/>
    <lineage>
        <taxon>Bacteria</taxon>
        <taxon>Bacillati</taxon>
        <taxon>Bacillota</taxon>
        <taxon>Bacilli</taxon>
        <taxon>Bacillales</taxon>
        <taxon>Bacillaceae</taxon>
        <taxon>Bacillus</taxon>
    </lineage>
</organism>
<dbReference type="Gene3D" id="3.40.50.1100">
    <property type="match status" value="2"/>
</dbReference>
<dbReference type="GO" id="GO:0036088">
    <property type="term" value="P:D-serine catabolic process"/>
    <property type="evidence" value="ECO:0007669"/>
    <property type="project" value="TreeGrafter"/>
</dbReference>
<evidence type="ECO:0000256" key="4">
    <source>
        <dbReference type="HAMAP-Rule" id="MF_01030"/>
    </source>
</evidence>
<evidence type="ECO:0000256" key="1">
    <source>
        <dbReference type="ARBA" id="ARBA00001933"/>
    </source>
</evidence>
<evidence type="ECO:0000256" key="3">
    <source>
        <dbReference type="ARBA" id="ARBA00023239"/>
    </source>
</evidence>
<feature type="modified residue" description="N6-(pyridoxal phosphate)lysine" evidence="4">
    <location>
        <position position="116"/>
    </location>
</feature>
<comment type="cofactor">
    <cofactor evidence="1 4">
        <name>pyridoxal 5'-phosphate</name>
        <dbReference type="ChEBI" id="CHEBI:597326"/>
    </cofactor>
</comment>
<dbReference type="GO" id="GO:0008721">
    <property type="term" value="F:D-serine ammonia-lyase activity"/>
    <property type="evidence" value="ECO:0007669"/>
    <property type="project" value="UniProtKB-EC"/>
</dbReference>
<keyword evidence="7" id="KW-1185">Reference proteome</keyword>
<dbReference type="OrthoDB" id="9780546at2"/>
<dbReference type="InterPro" id="IPR036052">
    <property type="entry name" value="TrpB-like_PALP_sf"/>
</dbReference>
<dbReference type="GO" id="GO:0016836">
    <property type="term" value="F:hydro-lyase activity"/>
    <property type="evidence" value="ECO:0007669"/>
    <property type="project" value="UniProtKB-UniRule"/>
</dbReference>
<proteinExistence type="inferred from homology"/>
<dbReference type="AlphaFoldDB" id="A0A150F905"/>
<dbReference type="NCBIfam" id="TIGR02035">
    <property type="entry name" value="D_Ser_am_lyase"/>
    <property type="match status" value="1"/>
</dbReference>
<accession>A0A150F905</accession>
<dbReference type="EC" id="4.3.1.18" evidence="4"/>
<dbReference type="SUPFAM" id="SSF53686">
    <property type="entry name" value="Tryptophan synthase beta subunit-like PLP-dependent enzymes"/>
    <property type="match status" value="1"/>
</dbReference>